<dbReference type="PANTHER" id="PTHR37835">
    <property type="entry name" value="ALPHA-CLOSTRIPAIN"/>
    <property type="match status" value="1"/>
</dbReference>
<dbReference type="OrthoDB" id="5507507at2"/>
<protein>
    <recommendedName>
        <fullName evidence="3">Clostripain family protease</fullName>
    </recommendedName>
</protein>
<proteinExistence type="predicted"/>
<dbReference type="Proteomes" id="UP000076268">
    <property type="component" value="Unassembled WGS sequence"/>
</dbReference>
<sequence length="404" mass="45989">MNLSSLKKWAVLFYANGNNELEPEMRFAMNEIAMTGEARNLHVVLQIGREDYELARIIRGETQPPEPHEEWEGVRRYSLLGNQLILHDELGKINMAHPASLSDFLAWAFESFPAEKYMIIVGGHSWQYLGTMTDYSQLAPYIMGIPGLVEAVNSASNRAGVEVDLILFDTCNFNVIEVVYELGVDPCHAVKNMATYLGQGPIQGLSPRTIIQQADKFSHLDDIEAFIKSFIKGLGSRLVACQISHSQLSCIKELYNKLAIEYVSLKHNSINFQELLHGNPQDLWYGTLMDLREKLCSLIILASNQIQGQGIINVASQRTTNIESIKLYSMISFAKDNYWTHLLSEQDIREIEPVLKARALFEPIRISEREICRYISLFNPSFSQERIRKVFVDITKLQNWNLNG</sequence>
<accession>A0A154BW67</accession>
<dbReference type="STRING" id="1794912.AXX12_01180"/>
<dbReference type="Gene3D" id="3.40.50.11970">
    <property type="match status" value="1"/>
</dbReference>
<dbReference type="AlphaFoldDB" id="A0A154BW67"/>
<dbReference type="EMBL" id="LSGP01000001">
    <property type="protein sequence ID" value="KYZ78186.1"/>
    <property type="molecule type" value="Genomic_DNA"/>
</dbReference>
<dbReference type="PANTHER" id="PTHR37835:SF1">
    <property type="entry name" value="ALPHA-CLOSTRIPAIN"/>
    <property type="match status" value="1"/>
</dbReference>
<dbReference type="InterPro" id="IPR005077">
    <property type="entry name" value="Peptidase_C11"/>
</dbReference>
<evidence type="ECO:0000313" key="2">
    <source>
        <dbReference type="Proteomes" id="UP000076268"/>
    </source>
</evidence>
<reference evidence="1 2" key="1">
    <citation type="submission" date="2016-02" db="EMBL/GenBank/DDBJ databases">
        <title>Anaerosporomusa subterraneum gen. nov., sp. nov., a spore-forming obligate anaerobe isolated from saprolite.</title>
        <authorList>
            <person name="Choi J.K."/>
            <person name="Shah M."/>
            <person name="Yee N."/>
        </authorList>
    </citation>
    <scope>NUCLEOTIDE SEQUENCE [LARGE SCALE GENOMIC DNA]</scope>
    <source>
        <strain evidence="1 2">RU4</strain>
    </source>
</reference>
<keyword evidence="2" id="KW-1185">Reference proteome</keyword>
<organism evidence="1 2">
    <name type="scientific">Anaerosporomusa subterranea</name>
    <dbReference type="NCBI Taxonomy" id="1794912"/>
    <lineage>
        <taxon>Bacteria</taxon>
        <taxon>Bacillati</taxon>
        <taxon>Bacillota</taxon>
        <taxon>Negativicutes</taxon>
        <taxon>Acetonemataceae</taxon>
        <taxon>Anaerosporomusa</taxon>
    </lineage>
</organism>
<dbReference type="RefSeq" id="WP_066236952.1">
    <property type="nucleotide sequence ID" value="NZ_LSGP01000001.1"/>
</dbReference>
<gene>
    <name evidence="1" type="ORF">AXX12_01180</name>
</gene>
<dbReference type="Pfam" id="PF03415">
    <property type="entry name" value="Peptidase_C11"/>
    <property type="match status" value="1"/>
</dbReference>
<evidence type="ECO:0000313" key="1">
    <source>
        <dbReference type="EMBL" id="KYZ78186.1"/>
    </source>
</evidence>
<comment type="caution">
    <text evidence="1">The sequence shown here is derived from an EMBL/GenBank/DDBJ whole genome shotgun (WGS) entry which is preliminary data.</text>
</comment>
<evidence type="ECO:0008006" key="3">
    <source>
        <dbReference type="Google" id="ProtNLM"/>
    </source>
</evidence>
<name>A0A154BW67_ANASB</name>